<dbReference type="RefSeq" id="WP_138592367.1">
    <property type="nucleotide sequence ID" value="NZ_PNBW01000062.1"/>
</dbReference>
<evidence type="ECO:0000313" key="5">
    <source>
        <dbReference type="Proteomes" id="UP000307217"/>
    </source>
</evidence>
<sequence length="90" mass="10079">MLNLSVDTVSAKLCQFIASSYLEDDEQVAPDTPIIKLNILDSASIFDVVDFIHREFSLRLPVIDIHPDNFASVEVLSKVIEHHSNKEATL</sequence>
<evidence type="ECO:0000313" key="4">
    <source>
        <dbReference type="Proteomes" id="UP000307164"/>
    </source>
</evidence>
<dbReference type="InterPro" id="IPR036736">
    <property type="entry name" value="ACP-like_sf"/>
</dbReference>
<dbReference type="PROSITE" id="PS50075">
    <property type="entry name" value="CARRIER"/>
    <property type="match status" value="1"/>
</dbReference>
<accession>A0A5S3V781</accession>
<proteinExistence type="predicted"/>
<dbReference type="Proteomes" id="UP000307217">
    <property type="component" value="Unassembled WGS sequence"/>
</dbReference>
<organism evidence="2 5">
    <name type="scientific">Pseudoalteromonas aurantia</name>
    <dbReference type="NCBI Taxonomy" id="43654"/>
    <lineage>
        <taxon>Bacteria</taxon>
        <taxon>Pseudomonadati</taxon>
        <taxon>Pseudomonadota</taxon>
        <taxon>Gammaproteobacteria</taxon>
        <taxon>Alteromonadales</taxon>
        <taxon>Pseudoalteromonadaceae</taxon>
        <taxon>Pseudoalteromonas</taxon>
    </lineage>
</organism>
<dbReference type="EMBL" id="PNBW01000062">
    <property type="protein sequence ID" value="TMO73339.1"/>
    <property type="molecule type" value="Genomic_DNA"/>
</dbReference>
<reference evidence="4 5" key="2">
    <citation type="submission" date="2019-06" db="EMBL/GenBank/DDBJ databases">
        <title>Co-occurence of chitin degradation, pigmentation and bioactivity in marine Pseudoalteromonas.</title>
        <authorList>
            <person name="Sonnenschein E.C."/>
            <person name="Bech P.K."/>
        </authorList>
    </citation>
    <scope>NUCLEOTIDE SEQUENCE [LARGE SCALE GENOMIC DNA]</scope>
    <source>
        <strain evidence="5">S3790</strain>
        <strain evidence="3 4">S3895</strain>
    </source>
</reference>
<name>A0A5S3V781_9GAMM</name>
<evidence type="ECO:0000313" key="3">
    <source>
        <dbReference type="EMBL" id="TMO73339.1"/>
    </source>
</evidence>
<feature type="domain" description="Carrier" evidence="1">
    <location>
        <begin position="5"/>
        <end position="84"/>
    </location>
</feature>
<dbReference type="AlphaFoldDB" id="A0A5S3V781"/>
<dbReference type="SUPFAM" id="SSF47336">
    <property type="entry name" value="ACP-like"/>
    <property type="match status" value="1"/>
</dbReference>
<evidence type="ECO:0000259" key="1">
    <source>
        <dbReference type="PROSITE" id="PS50075"/>
    </source>
</evidence>
<dbReference type="InterPro" id="IPR009081">
    <property type="entry name" value="PP-bd_ACP"/>
</dbReference>
<protein>
    <submittedName>
        <fullName evidence="2">Acyl carrier protein</fullName>
    </submittedName>
</protein>
<dbReference type="OrthoDB" id="5877692at2"/>
<comment type="caution">
    <text evidence="2">The sequence shown here is derived from an EMBL/GenBank/DDBJ whole genome shotgun (WGS) entry which is preliminary data.</text>
</comment>
<reference evidence="4 5" key="1">
    <citation type="submission" date="2018-01" db="EMBL/GenBank/DDBJ databases">
        <authorList>
            <person name="Paulsen S."/>
            <person name="Gram L.K."/>
        </authorList>
    </citation>
    <scope>NUCLEOTIDE SEQUENCE [LARGE SCALE GENOMIC DNA]</scope>
    <source>
        <strain evidence="2 5">S3790</strain>
        <strain evidence="3 4">S3895</strain>
    </source>
</reference>
<keyword evidence="4" id="KW-1185">Reference proteome</keyword>
<dbReference type="EMBL" id="PNBX01000055">
    <property type="protein sequence ID" value="TMO67566.1"/>
    <property type="molecule type" value="Genomic_DNA"/>
</dbReference>
<gene>
    <name evidence="2" type="ORF">CWC19_13575</name>
    <name evidence="3" type="ORF">CWC20_13570</name>
</gene>
<reference evidence="2" key="3">
    <citation type="submission" date="2019-09" db="EMBL/GenBank/DDBJ databases">
        <title>Co-occurence of chitin degradation, pigmentation and bioactivity in marine Pseudoalteromonas.</title>
        <authorList>
            <person name="Sonnenschein E.C."/>
            <person name="Bech P.K."/>
        </authorList>
    </citation>
    <scope>NUCLEOTIDE SEQUENCE</scope>
    <source>
        <strain evidence="2">S3790</strain>
    </source>
</reference>
<dbReference type="Proteomes" id="UP000307164">
    <property type="component" value="Unassembled WGS sequence"/>
</dbReference>
<evidence type="ECO:0000313" key="2">
    <source>
        <dbReference type="EMBL" id="TMO67566.1"/>
    </source>
</evidence>
<dbReference type="Gene3D" id="1.10.1200.10">
    <property type="entry name" value="ACP-like"/>
    <property type="match status" value="1"/>
</dbReference>